<protein>
    <submittedName>
        <fullName evidence="10">All-trans-retinol 13,14-reductase</fullName>
    </submittedName>
</protein>
<keyword evidence="6" id="KW-0520">NAD</keyword>
<dbReference type="InterPro" id="IPR002937">
    <property type="entry name" value="Amino_oxidase"/>
</dbReference>
<dbReference type="InterPro" id="IPR052206">
    <property type="entry name" value="Retinol_saturase"/>
</dbReference>
<dbReference type="AlphaFoldDB" id="A0A1S3JN56"/>
<evidence type="ECO:0000256" key="7">
    <source>
        <dbReference type="SAM" id="Phobius"/>
    </source>
</evidence>
<keyword evidence="2" id="KW-0285">Flavoprotein</keyword>
<evidence type="ECO:0000313" key="9">
    <source>
        <dbReference type="Proteomes" id="UP000085678"/>
    </source>
</evidence>
<evidence type="ECO:0000256" key="6">
    <source>
        <dbReference type="ARBA" id="ARBA00023027"/>
    </source>
</evidence>
<dbReference type="SUPFAM" id="SSF51905">
    <property type="entry name" value="FAD/NAD(P)-binding domain"/>
    <property type="match status" value="1"/>
</dbReference>
<keyword evidence="4" id="KW-0274">FAD</keyword>
<dbReference type="Gene3D" id="3.50.50.60">
    <property type="entry name" value="FAD/NAD(P)-binding domain"/>
    <property type="match status" value="2"/>
</dbReference>
<evidence type="ECO:0000256" key="5">
    <source>
        <dbReference type="ARBA" id="ARBA00022857"/>
    </source>
</evidence>
<feature type="domain" description="Amine oxidase" evidence="8">
    <location>
        <begin position="92"/>
        <end position="358"/>
    </location>
</feature>
<sequence length="624" mass="69578">MAEALVKQAVEYVANHPWLLLAGILLYAALFLISSTFFSGPRADKNPFEIDARRPPQPLVTDHKARDAVLKQGFKHGKVPDKLDAIVVGSGIGGLAAAAILSRAGKRVLVLEQHDQAGGCCHTYIDKGYEFDVGIHYIGEMHEKNLMRFILDQMCEGQLQWAKLDDTIDTVALGDASNPRLVPLKVGLNNDFQKSLLAEFPEEKEAINKFMDMLKQTRLNFQGYMQSKGMATWLAKFLVKTGLLKFTTKYFNYSQKTLRDALNELTDNQDLKAVLGYCFGDYGVAPKEASFAMHASLLNHYLKGGWYPVGGASEIAHSIIPVIEKSGGRVLVRARVTQILCNEKGRARGVRVHKSSGDIDITAPLIISDAGVFNTLNTLLPKEVAQKSTVFPYLPKLKNGWGGFNIFIGLKGTKEELGLKPSNVWAFTQSDLDGAFDEYVAKPAEEAAECDVPLMFISFPSTKDPTWEERYPGKSTCEVVTLLPWEWFSKWENERVMKRGEEYEELKNKIGQRMWDRTVQLFPQLKDKVDYFDIGTPVTNKHYIEAPRGEIYGLHHDVDRFGEELSMTLRPNIGVPGLLLTGQDILSCGFVGAMAGGLLCASAALHRDVYDDVLKLYKKSRGKK</sequence>
<comment type="similarity">
    <text evidence="1">Belongs to the carotenoid/retinoid oxidoreductase family. CrtISO subfamily.</text>
</comment>
<keyword evidence="3" id="KW-0732">Signal</keyword>
<evidence type="ECO:0000256" key="3">
    <source>
        <dbReference type="ARBA" id="ARBA00022729"/>
    </source>
</evidence>
<keyword evidence="7" id="KW-1133">Transmembrane helix</keyword>
<name>A0A1S3JN56_LINAN</name>
<keyword evidence="9" id="KW-1185">Reference proteome</keyword>
<organism evidence="9 10">
    <name type="scientific">Lingula anatina</name>
    <name type="common">Brachiopod</name>
    <name type="synonym">Lingula unguis</name>
    <dbReference type="NCBI Taxonomy" id="7574"/>
    <lineage>
        <taxon>Eukaryota</taxon>
        <taxon>Metazoa</taxon>
        <taxon>Spiralia</taxon>
        <taxon>Lophotrochozoa</taxon>
        <taxon>Brachiopoda</taxon>
        <taxon>Linguliformea</taxon>
        <taxon>Lingulata</taxon>
        <taxon>Lingulida</taxon>
        <taxon>Linguloidea</taxon>
        <taxon>Lingulidae</taxon>
        <taxon>Lingula</taxon>
    </lineage>
</organism>
<dbReference type="InterPro" id="IPR036188">
    <property type="entry name" value="FAD/NAD-bd_sf"/>
</dbReference>
<evidence type="ECO:0000259" key="8">
    <source>
        <dbReference type="Pfam" id="PF01593"/>
    </source>
</evidence>
<dbReference type="GeneID" id="106174688"/>
<reference evidence="10" key="1">
    <citation type="submission" date="2025-08" db="UniProtKB">
        <authorList>
            <consortium name="RefSeq"/>
        </authorList>
    </citation>
    <scope>IDENTIFICATION</scope>
    <source>
        <tissue evidence="10">Gonads</tissue>
    </source>
</reference>
<dbReference type="InParanoid" id="A0A1S3JN56"/>
<accession>A0A1S3JN56</accession>
<dbReference type="GO" id="GO:0016491">
    <property type="term" value="F:oxidoreductase activity"/>
    <property type="evidence" value="ECO:0007669"/>
    <property type="project" value="InterPro"/>
</dbReference>
<dbReference type="Proteomes" id="UP000085678">
    <property type="component" value="Unplaced"/>
</dbReference>
<feature type="transmembrane region" description="Helical" evidence="7">
    <location>
        <begin position="18"/>
        <end position="38"/>
    </location>
</feature>
<evidence type="ECO:0000256" key="1">
    <source>
        <dbReference type="ARBA" id="ARBA00005855"/>
    </source>
</evidence>
<dbReference type="KEGG" id="lak:106174688"/>
<dbReference type="OrthoDB" id="38045at2759"/>
<proteinExistence type="inferred from homology"/>
<keyword evidence="7" id="KW-0472">Membrane</keyword>
<evidence type="ECO:0000256" key="2">
    <source>
        <dbReference type="ARBA" id="ARBA00022630"/>
    </source>
</evidence>
<gene>
    <name evidence="10" type="primary">LOC106174688</name>
</gene>
<keyword evidence="7" id="KW-0812">Transmembrane</keyword>
<dbReference type="STRING" id="7574.A0A1S3JN56"/>
<dbReference type="Pfam" id="PF01593">
    <property type="entry name" value="Amino_oxidase"/>
    <property type="match status" value="1"/>
</dbReference>
<evidence type="ECO:0000256" key="4">
    <source>
        <dbReference type="ARBA" id="ARBA00022827"/>
    </source>
</evidence>
<dbReference type="PANTHER" id="PTHR46091:SF3">
    <property type="entry name" value="AMINE OXIDASE DOMAIN-CONTAINING PROTEIN"/>
    <property type="match status" value="1"/>
</dbReference>
<keyword evidence="5" id="KW-0521">NADP</keyword>
<evidence type="ECO:0000313" key="10">
    <source>
        <dbReference type="RefSeq" id="XP_013411802.1"/>
    </source>
</evidence>
<dbReference type="RefSeq" id="XP_013411802.1">
    <property type="nucleotide sequence ID" value="XM_013556348.2"/>
</dbReference>
<dbReference type="PANTHER" id="PTHR46091">
    <property type="entry name" value="BLR7054 PROTEIN"/>
    <property type="match status" value="1"/>
</dbReference>